<name>A0A8S5UAN0_9CAUD</name>
<organism evidence="1">
    <name type="scientific">Siphoviridae sp. ctevH2</name>
    <dbReference type="NCBI Taxonomy" id="2825593"/>
    <lineage>
        <taxon>Viruses</taxon>
        <taxon>Duplodnaviria</taxon>
        <taxon>Heunggongvirae</taxon>
        <taxon>Uroviricota</taxon>
        <taxon>Caudoviricetes</taxon>
    </lineage>
</organism>
<protein>
    <submittedName>
        <fullName evidence="1">Minor capsid protein</fullName>
    </submittedName>
</protein>
<evidence type="ECO:0000313" key="1">
    <source>
        <dbReference type="EMBL" id="DAF91543.1"/>
    </source>
</evidence>
<accession>A0A8S5UAN0</accession>
<dbReference type="EMBL" id="BK016056">
    <property type="protein sequence ID" value="DAF91543.1"/>
    <property type="molecule type" value="Genomic_DNA"/>
</dbReference>
<proteinExistence type="predicted"/>
<sequence>MLARMWTSTESGDLTLDEFIRLAANLIQVARSKGQAAAWLAFRAFLETHVGQVVPIDALGSDDQLTRLEDALRTITDAGGNTLARLARLARNEPVDAATAELSNRMAASRVSGWRRKLEPDACELCRWWSRDGRVFQTSHKMPRHTGCTCHQQPVFNERTSNFQTTQQANDAARRTAAQSKGSR</sequence>
<reference evidence="1" key="1">
    <citation type="journal article" date="2021" name="Proc. Natl. Acad. Sci. U.S.A.">
        <title>A Catalog of Tens of Thousands of Viruses from Human Metagenomes Reveals Hidden Associations with Chronic Diseases.</title>
        <authorList>
            <person name="Tisza M.J."/>
            <person name="Buck C.B."/>
        </authorList>
    </citation>
    <scope>NUCLEOTIDE SEQUENCE</scope>
    <source>
        <strain evidence="1">CtevH2</strain>
    </source>
</reference>